<dbReference type="PROSITE" id="PS51192">
    <property type="entry name" value="HELICASE_ATP_BIND_1"/>
    <property type="match status" value="1"/>
</dbReference>
<proteinExistence type="predicted"/>
<evidence type="ECO:0000313" key="9">
    <source>
        <dbReference type="EMBL" id="CAA7406426.1"/>
    </source>
</evidence>
<feature type="region of interest" description="Disordered" evidence="6">
    <location>
        <begin position="1"/>
        <end position="65"/>
    </location>
</feature>
<keyword evidence="4" id="KW-0067">ATP-binding</keyword>
<feature type="domain" description="Helicase ATP-binding" evidence="7">
    <location>
        <begin position="111"/>
        <end position="223"/>
    </location>
</feature>
<dbReference type="AlphaFoldDB" id="A0A7I8L9U2"/>
<evidence type="ECO:0000256" key="2">
    <source>
        <dbReference type="ARBA" id="ARBA00022801"/>
    </source>
</evidence>
<dbReference type="GO" id="GO:0003676">
    <property type="term" value="F:nucleic acid binding"/>
    <property type="evidence" value="ECO:0007669"/>
    <property type="project" value="InterPro"/>
</dbReference>
<dbReference type="EMBL" id="LR746275">
    <property type="protein sequence ID" value="CAA7406426.1"/>
    <property type="molecule type" value="Genomic_DNA"/>
</dbReference>
<organism evidence="9 10">
    <name type="scientific">Spirodela intermedia</name>
    <name type="common">Intermediate duckweed</name>
    <dbReference type="NCBI Taxonomy" id="51605"/>
    <lineage>
        <taxon>Eukaryota</taxon>
        <taxon>Viridiplantae</taxon>
        <taxon>Streptophyta</taxon>
        <taxon>Embryophyta</taxon>
        <taxon>Tracheophyta</taxon>
        <taxon>Spermatophyta</taxon>
        <taxon>Magnoliopsida</taxon>
        <taxon>Liliopsida</taxon>
        <taxon>Araceae</taxon>
        <taxon>Lemnoideae</taxon>
        <taxon>Spirodela</taxon>
    </lineage>
</organism>
<gene>
    <name evidence="9" type="ORF">SI8410_12017104</name>
</gene>
<accession>A0A7I8L9U2</accession>
<evidence type="ECO:0000256" key="5">
    <source>
        <dbReference type="PROSITE-ProRule" id="PRU00552"/>
    </source>
</evidence>
<keyword evidence="2" id="KW-0378">Hydrolase</keyword>
<evidence type="ECO:0000259" key="7">
    <source>
        <dbReference type="PROSITE" id="PS51192"/>
    </source>
</evidence>
<evidence type="ECO:0000259" key="8">
    <source>
        <dbReference type="PROSITE" id="PS51195"/>
    </source>
</evidence>
<feature type="compositionally biased region" description="Basic and acidic residues" evidence="6">
    <location>
        <begin position="10"/>
        <end position="19"/>
    </location>
</feature>
<reference evidence="9" key="1">
    <citation type="submission" date="2020-02" db="EMBL/GenBank/DDBJ databases">
        <authorList>
            <person name="Scholz U."/>
            <person name="Mascher M."/>
            <person name="Fiebig A."/>
        </authorList>
    </citation>
    <scope>NUCLEOTIDE SEQUENCE</scope>
</reference>
<dbReference type="InterPro" id="IPR011545">
    <property type="entry name" value="DEAD/DEAH_box_helicase_dom"/>
</dbReference>
<dbReference type="Proteomes" id="UP000663760">
    <property type="component" value="Chromosome 12"/>
</dbReference>
<feature type="domain" description="DEAD-box RNA helicase Q" evidence="8">
    <location>
        <begin position="76"/>
        <end position="105"/>
    </location>
</feature>
<evidence type="ECO:0000313" key="10">
    <source>
        <dbReference type="Proteomes" id="UP000663760"/>
    </source>
</evidence>
<dbReference type="Pfam" id="PF00270">
    <property type="entry name" value="DEAD"/>
    <property type="match status" value="1"/>
</dbReference>
<feature type="short sequence motif" description="Q motif" evidence="5">
    <location>
        <begin position="76"/>
        <end position="105"/>
    </location>
</feature>
<dbReference type="OrthoDB" id="10265785at2759"/>
<name>A0A7I8L9U2_SPIIN</name>
<evidence type="ECO:0000256" key="4">
    <source>
        <dbReference type="ARBA" id="ARBA00022840"/>
    </source>
</evidence>
<keyword evidence="10" id="KW-1185">Reference proteome</keyword>
<dbReference type="GO" id="GO:0003724">
    <property type="term" value="F:RNA helicase activity"/>
    <property type="evidence" value="ECO:0007669"/>
    <property type="project" value="InterPro"/>
</dbReference>
<dbReference type="InterPro" id="IPR027417">
    <property type="entry name" value="P-loop_NTPase"/>
</dbReference>
<dbReference type="Gene3D" id="3.40.50.300">
    <property type="entry name" value="P-loop containing nucleotide triphosphate hydrolases"/>
    <property type="match status" value="3"/>
</dbReference>
<dbReference type="GO" id="GO:0016787">
    <property type="term" value="F:hydrolase activity"/>
    <property type="evidence" value="ECO:0007669"/>
    <property type="project" value="UniProtKB-KW"/>
</dbReference>
<feature type="compositionally biased region" description="Basic and acidic residues" evidence="6">
    <location>
        <begin position="32"/>
        <end position="49"/>
    </location>
</feature>
<dbReference type="PROSITE" id="PS51195">
    <property type="entry name" value="Q_MOTIF"/>
    <property type="match status" value="1"/>
</dbReference>
<keyword evidence="3" id="KW-0347">Helicase</keyword>
<dbReference type="PANTHER" id="PTHR47960">
    <property type="entry name" value="DEAD-BOX ATP-DEPENDENT RNA HELICASE 50"/>
    <property type="match status" value="1"/>
</dbReference>
<keyword evidence="1" id="KW-0547">Nucleotide-binding</keyword>
<evidence type="ECO:0000256" key="1">
    <source>
        <dbReference type="ARBA" id="ARBA00022741"/>
    </source>
</evidence>
<dbReference type="InterPro" id="IPR014001">
    <property type="entry name" value="Helicase_ATP-bd"/>
</dbReference>
<sequence length="338" mass="38041">MAAPGVPPKAEQHGGEDRPAVASSFSSGGEAHQMKETESLPLGEKREESPGEALQEPDDSSIEPVPLGEAVYTTATFFEDLTLRKELIRGLYTEMGFKRPSKVQATTFPMILTPPFRNLNETVLTKMGKYTGITSVFTEQVLIATPGTVNRWVMEKSTRKMKILVFDEADHLPVEDGFRDDALKVTEEIERSSPHCQVLLFSATFDDAVNAFMRRVVGEANQLYMKEEELTLEKVKHYKIQCPNELAKIYVIMDKIFNFGEKVGQTIIFVNVVVNYDLSTKYDAPMEPDFEVYLHRVGRTSCFGIVFNLLCWDSDKTIMERIEQSEDFKAALNSAGLL</sequence>
<evidence type="ECO:0000256" key="6">
    <source>
        <dbReference type="SAM" id="MobiDB-lite"/>
    </source>
</evidence>
<evidence type="ECO:0000256" key="3">
    <source>
        <dbReference type="ARBA" id="ARBA00022806"/>
    </source>
</evidence>
<dbReference type="SUPFAM" id="SSF52540">
    <property type="entry name" value="P-loop containing nucleoside triphosphate hydrolases"/>
    <property type="match status" value="2"/>
</dbReference>
<protein>
    <submittedName>
        <fullName evidence="9">Uncharacterized protein</fullName>
    </submittedName>
</protein>
<dbReference type="InterPro" id="IPR014014">
    <property type="entry name" value="RNA_helicase_DEAD_Q_motif"/>
</dbReference>
<dbReference type="GO" id="GO:0005524">
    <property type="term" value="F:ATP binding"/>
    <property type="evidence" value="ECO:0007669"/>
    <property type="project" value="UniProtKB-KW"/>
</dbReference>